<feature type="transmembrane region" description="Helical" evidence="7">
    <location>
        <begin position="158"/>
        <end position="182"/>
    </location>
</feature>
<keyword evidence="3 9" id="KW-0808">Transferase</keyword>
<dbReference type="Proteomes" id="UP000464178">
    <property type="component" value="Chromosome"/>
</dbReference>
<keyword evidence="10" id="KW-1185">Reference proteome</keyword>
<evidence type="ECO:0000256" key="4">
    <source>
        <dbReference type="ARBA" id="ARBA00022692"/>
    </source>
</evidence>
<accession>A0A6P2CUB7</accession>
<dbReference type="InterPro" id="IPR003342">
    <property type="entry name" value="ArnT-like_N"/>
</dbReference>
<organism evidence="9 10">
    <name type="scientific">Gemmata massiliana</name>
    <dbReference type="NCBI Taxonomy" id="1210884"/>
    <lineage>
        <taxon>Bacteria</taxon>
        <taxon>Pseudomonadati</taxon>
        <taxon>Planctomycetota</taxon>
        <taxon>Planctomycetia</taxon>
        <taxon>Gemmatales</taxon>
        <taxon>Gemmataceae</taxon>
        <taxon>Gemmata</taxon>
    </lineage>
</organism>
<comment type="subcellular location">
    <subcellularLocation>
        <location evidence="1">Endomembrane system</location>
        <topology evidence="1">Multi-pass membrane protein</topology>
    </subcellularLocation>
</comment>
<sequence length="551" mass="59288">MTRNRASILLTLAAVAGFVAWFWCRGEQFLAANGPTFDEPVHLAAGYSYWVTGSFRLNREDPPLLKMLWAAPLVFGEHPPYPYDVARETNNDHWHVGDAFFFHSDRPPRELLAPARRVNLALGVCVVLLTGWWAFRLWNSRLAGIGAAGFAVCDPNLLALSCVLSTDIGLTLFALLACYLVWEYVAAPSRGLLVGAGAALGLALGAKFSALAVVLGLGTAGAVFVLMGGRLALPNTPPDVSRGRALIEFAFRLGLIALVALAATYGFVHFDQWGSGLKFQLTRAAHGDGMMYLNGELSRTGWYHYFLALFPIKLPLGLFTGALLVVLTSRLVRAPRSAFLFVPAVVFFVLASYSRVDLGIRVVLPVLPFLYIVASGLASRACCHTAGGVLLALCLVWAGVSAARSDPHPIAYFNELAGGPRGGLRFVADSNVDWGQGLPALKAYLDAHGPEVIYLSYFGTDRPEAYGIRYQALPAYGRVGAPGGEFIPADAPRHVVVVSANNLLGIYLNDPDTFAWLRARAPTAILGGSLYVFDLTGDAAVVQHVRTISVK</sequence>
<keyword evidence="4 7" id="KW-0812">Transmembrane</keyword>
<evidence type="ECO:0000256" key="7">
    <source>
        <dbReference type="SAM" id="Phobius"/>
    </source>
</evidence>
<gene>
    <name evidence="9" type="ORF">SOIL9_49660</name>
</gene>
<dbReference type="GO" id="GO:0000030">
    <property type="term" value="F:mannosyltransferase activity"/>
    <property type="evidence" value="ECO:0007669"/>
    <property type="project" value="InterPro"/>
</dbReference>
<evidence type="ECO:0000256" key="2">
    <source>
        <dbReference type="ARBA" id="ARBA00022676"/>
    </source>
</evidence>
<evidence type="ECO:0000313" key="10">
    <source>
        <dbReference type="Proteomes" id="UP000464178"/>
    </source>
</evidence>
<dbReference type="GO" id="GO:0006493">
    <property type="term" value="P:protein O-linked glycosylation"/>
    <property type="evidence" value="ECO:0007669"/>
    <property type="project" value="InterPro"/>
</dbReference>
<dbReference type="EMBL" id="LR593886">
    <property type="protein sequence ID" value="VTR92748.1"/>
    <property type="molecule type" value="Genomic_DNA"/>
</dbReference>
<feature type="domain" description="ArnT-like N-terminal" evidence="8">
    <location>
        <begin position="116"/>
        <end position="222"/>
    </location>
</feature>
<keyword evidence="5 7" id="KW-1133">Transmembrane helix</keyword>
<dbReference type="RefSeq" id="WP_162667568.1">
    <property type="nucleotide sequence ID" value="NZ_LR593886.1"/>
</dbReference>
<feature type="transmembrane region" description="Helical" evidence="7">
    <location>
        <begin position="212"/>
        <end position="233"/>
    </location>
</feature>
<feature type="transmembrane region" description="Helical" evidence="7">
    <location>
        <begin position="302"/>
        <end position="326"/>
    </location>
</feature>
<feature type="transmembrane region" description="Helical" evidence="7">
    <location>
        <begin position="386"/>
        <end position="403"/>
    </location>
</feature>
<evidence type="ECO:0000259" key="8">
    <source>
        <dbReference type="Pfam" id="PF02366"/>
    </source>
</evidence>
<dbReference type="AlphaFoldDB" id="A0A6P2CUB7"/>
<dbReference type="KEGG" id="gms:SOIL9_49660"/>
<feature type="transmembrane region" description="Helical" evidence="7">
    <location>
        <begin position="118"/>
        <end position="138"/>
    </location>
</feature>
<evidence type="ECO:0000256" key="1">
    <source>
        <dbReference type="ARBA" id="ARBA00004127"/>
    </source>
</evidence>
<feature type="transmembrane region" description="Helical" evidence="7">
    <location>
        <begin position="6"/>
        <end position="24"/>
    </location>
</feature>
<keyword evidence="2" id="KW-0328">Glycosyltransferase</keyword>
<evidence type="ECO:0000313" key="9">
    <source>
        <dbReference type="EMBL" id="VTR92748.1"/>
    </source>
</evidence>
<name>A0A6P2CUB7_9BACT</name>
<protein>
    <recommendedName>
        <fullName evidence="8">ArnT-like N-terminal domain-containing protein</fullName>
    </recommendedName>
</protein>
<feature type="transmembrane region" description="Helical" evidence="7">
    <location>
        <begin position="189"/>
        <end position="206"/>
    </location>
</feature>
<dbReference type="GO" id="GO:0012505">
    <property type="term" value="C:endomembrane system"/>
    <property type="evidence" value="ECO:0007669"/>
    <property type="project" value="UniProtKB-SubCell"/>
</dbReference>
<feature type="transmembrane region" description="Helical" evidence="7">
    <location>
        <begin position="362"/>
        <end position="379"/>
    </location>
</feature>
<proteinExistence type="predicted"/>
<feature type="transmembrane region" description="Helical" evidence="7">
    <location>
        <begin position="338"/>
        <end position="356"/>
    </location>
</feature>
<dbReference type="GO" id="GO:0016020">
    <property type="term" value="C:membrane"/>
    <property type="evidence" value="ECO:0007669"/>
    <property type="project" value="InterPro"/>
</dbReference>
<evidence type="ECO:0000256" key="6">
    <source>
        <dbReference type="ARBA" id="ARBA00023136"/>
    </source>
</evidence>
<feature type="transmembrane region" description="Helical" evidence="7">
    <location>
        <begin position="245"/>
        <end position="268"/>
    </location>
</feature>
<dbReference type="Pfam" id="PF02366">
    <property type="entry name" value="PMT"/>
    <property type="match status" value="1"/>
</dbReference>
<keyword evidence="6 7" id="KW-0472">Membrane</keyword>
<evidence type="ECO:0000256" key="5">
    <source>
        <dbReference type="ARBA" id="ARBA00022989"/>
    </source>
</evidence>
<reference evidence="9 10" key="1">
    <citation type="submission" date="2019-05" db="EMBL/GenBank/DDBJ databases">
        <authorList>
            <consortium name="Science for Life Laboratories"/>
        </authorList>
    </citation>
    <scope>NUCLEOTIDE SEQUENCE [LARGE SCALE GENOMIC DNA]</scope>
    <source>
        <strain evidence="9">Soil9</strain>
    </source>
</reference>
<evidence type="ECO:0000256" key="3">
    <source>
        <dbReference type="ARBA" id="ARBA00022679"/>
    </source>
</evidence>